<dbReference type="RefSeq" id="XP_011318089.1">
    <property type="nucleotide sequence ID" value="XM_011319787.1"/>
</dbReference>
<reference evidence="3 4" key="2">
    <citation type="journal article" date="2010" name="Nature">
        <title>Comparative genomics reveals mobile pathogenicity chromosomes in Fusarium.</title>
        <authorList>
            <person name="Ma L.J."/>
            <person name="van der Does H.C."/>
            <person name="Borkovich K.A."/>
            <person name="Coleman J.J."/>
            <person name="Daboussi M.J."/>
            <person name="Di Pietro A."/>
            <person name="Dufresne M."/>
            <person name="Freitag M."/>
            <person name="Grabherr M."/>
            <person name="Henrissat B."/>
            <person name="Houterman P.M."/>
            <person name="Kang S."/>
            <person name="Shim W.B."/>
            <person name="Woloshuk C."/>
            <person name="Xie X."/>
            <person name="Xu J.R."/>
            <person name="Antoniw J."/>
            <person name="Baker S.E."/>
            <person name="Bluhm B.H."/>
            <person name="Breakspear A."/>
            <person name="Brown D.W."/>
            <person name="Butchko R.A."/>
            <person name="Chapman S."/>
            <person name="Coulson R."/>
            <person name="Coutinho P.M."/>
            <person name="Danchin E.G."/>
            <person name="Diener A."/>
            <person name="Gale L.R."/>
            <person name="Gardiner D.M."/>
            <person name="Goff S."/>
            <person name="Hammond-Kosack K.E."/>
            <person name="Hilburn K."/>
            <person name="Hua-Van A."/>
            <person name="Jonkers W."/>
            <person name="Kazan K."/>
            <person name="Kodira C.D."/>
            <person name="Koehrsen M."/>
            <person name="Kumar L."/>
            <person name="Lee Y.H."/>
            <person name="Li L."/>
            <person name="Manners J.M."/>
            <person name="Miranda-Saavedra D."/>
            <person name="Mukherjee M."/>
            <person name="Park G."/>
            <person name="Park J."/>
            <person name="Park S.Y."/>
            <person name="Proctor R.H."/>
            <person name="Regev A."/>
            <person name="Ruiz-Roldan M.C."/>
            <person name="Sain D."/>
            <person name="Sakthikumar S."/>
            <person name="Sykes S."/>
            <person name="Schwartz D.C."/>
            <person name="Turgeon B.G."/>
            <person name="Wapinski I."/>
            <person name="Yoder O."/>
            <person name="Young S."/>
            <person name="Zeng Q."/>
            <person name="Zhou S."/>
            <person name="Galagan J."/>
            <person name="Cuomo C.A."/>
            <person name="Kistler H.C."/>
            <person name="Rep M."/>
        </authorList>
    </citation>
    <scope>GENOME REANNOTATION</scope>
    <source>
        <strain evidence="4">ATCC MYA-4620 / CBS 123657 / FGSC 9075 / NRRL 31084 / PH-1</strain>
        <strain evidence="3">PH-1 / ATCC MYA-4620 / FGSC 9075 / NRRL 31084</strain>
    </source>
</reference>
<feature type="region of interest" description="Disordered" evidence="1">
    <location>
        <begin position="1"/>
        <end position="57"/>
    </location>
</feature>
<gene>
    <name evidence="3" type="primary">FG02198.1</name>
    <name evidence="2" type="ORF">FGRAMPH1_01T05303</name>
</gene>
<evidence type="ECO:0000256" key="1">
    <source>
        <dbReference type="SAM" id="MobiDB-lite"/>
    </source>
</evidence>
<organism evidence="3">
    <name type="scientific">Gibberella zeae (strain ATCC MYA-4620 / CBS 123657 / FGSC 9075 / NRRL 31084 / PH-1)</name>
    <name type="common">Wheat head blight fungus</name>
    <name type="synonym">Fusarium graminearum</name>
    <dbReference type="NCBI Taxonomy" id="229533"/>
    <lineage>
        <taxon>Eukaryota</taxon>
        <taxon>Fungi</taxon>
        <taxon>Dikarya</taxon>
        <taxon>Ascomycota</taxon>
        <taxon>Pezizomycotina</taxon>
        <taxon>Sordariomycetes</taxon>
        <taxon>Hypocreomycetidae</taxon>
        <taxon>Hypocreales</taxon>
        <taxon>Nectriaceae</taxon>
        <taxon>Fusarium</taxon>
    </lineage>
</organism>
<dbReference type="EnsemblFungi" id="CEF74456">
    <property type="protein sequence ID" value="CEF74456"/>
    <property type="gene ID" value="FGRRES_02198"/>
</dbReference>
<dbReference type="InParanoid" id="I1REU6"/>
<protein>
    <submittedName>
        <fullName evidence="2">Chromosome 1, complete genome</fullName>
    </submittedName>
</protein>
<keyword evidence="4" id="KW-1185">Reference proteome</keyword>
<reference evidence="3 4" key="1">
    <citation type="journal article" date="2007" name="Science">
        <title>The Fusarium graminearum genome reveals a link between localized polymorphism and pathogen specialization.</title>
        <authorList>
            <person name="Cuomo C.A."/>
            <person name="Gueldener U."/>
            <person name="Xu J.-R."/>
            <person name="Trail F."/>
            <person name="Turgeon B.G."/>
            <person name="Di Pietro A."/>
            <person name="Walton J.D."/>
            <person name="Ma L.-J."/>
            <person name="Baker S.E."/>
            <person name="Rep M."/>
            <person name="Adam G."/>
            <person name="Antoniw J."/>
            <person name="Baldwin T."/>
            <person name="Calvo S.E."/>
            <person name="Chang Y.-L."/>
            <person name="DeCaprio D."/>
            <person name="Gale L.R."/>
            <person name="Gnerre S."/>
            <person name="Goswami R.S."/>
            <person name="Hammond-Kosack K."/>
            <person name="Harris L.J."/>
            <person name="Hilburn K."/>
            <person name="Kennell J.C."/>
            <person name="Kroken S."/>
            <person name="Magnuson J.K."/>
            <person name="Mannhaupt G."/>
            <person name="Mauceli E.W."/>
            <person name="Mewes H.-W."/>
            <person name="Mitterbauer R."/>
            <person name="Muehlbauer G."/>
            <person name="Muensterkoetter M."/>
            <person name="Nelson D."/>
            <person name="O'Donnell K."/>
            <person name="Ouellet T."/>
            <person name="Qi W."/>
            <person name="Quesneville H."/>
            <person name="Roncero M.I.G."/>
            <person name="Seong K.-Y."/>
            <person name="Tetko I.V."/>
            <person name="Urban M."/>
            <person name="Waalwijk C."/>
            <person name="Ward T.J."/>
            <person name="Yao J."/>
            <person name="Birren B.W."/>
            <person name="Kistler H.C."/>
        </authorList>
    </citation>
    <scope>NUCLEOTIDE SEQUENCE [LARGE SCALE GENOMIC DNA]</scope>
    <source>
        <strain evidence="4">ATCC MYA-4620 / CBS 123657 / FGSC 9075 / NRRL 31084 / PH-1</strain>
        <strain evidence="3">PH-1 / ATCC MYA-4620 / FGSC 9075 / NRRL 31084</strain>
    </source>
</reference>
<proteinExistence type="predicted"/>
<dbReference type="Proteomes" id="UP000070720">
    <property type="component" value="Chromosome 1"/>
</dbReference>
<dbReference type="KEGG" id="fgr:FGSG_02198"/>
<dbReference type="OrthoDB" id="5416097at2759"/>
<dbReference type="AlphaFoldDB" id="I1REU6"/>
<accession>I1REU6</accession>
<dbReference type="VEuPathDB" id="FungiDB:FGRAMPH1_01G05303"/>
<evidence type="ECO:0000313" key="3">
    <source>
        <dbReference type="EnsemblFungi" id="CEF74456"/>
    </source>
</evidence>
<name>I1REU6_GIBZE</name>
<dbReference type="EMBL" id="HG970332">
    <property type="protein sequence ID" value="CEF74456.1"/>
    <property type="molecule type" value="Genomic_DNA"/>
</dbReference>
<sequence length="435" mass="48374">MDSPSPGPSPALQAQNPAHRPPPPQGSGHPLLPALPYPHSDWPPGQYPPTGPPAQIQAGSSWAQVARAQFSSEDLATCLLLPRHDLEGDGELSHETCIPPELKERLADISPFCKHYMLRLDPGNIIFDPKNPKYKRWSHAIPTQPGKQDRLHPDMSPEQMAKSMWYRSCFKTGDAVSLPDDLSEKAESQCRKRDGNKCVVTGRPNPRVFWFIPRGWNDTADHNDATGNFEIGCYYLTKIDLLETISVSGELGNTHKPWNMICIDPVLYDFLVRGYCAFSYVGARSLLDGTPNLNLKFFWMPKLAPRFHQVMDLGEIDTFELTLNADASTSFNIGDNDFGKELSVDLDYFQRLNCPPAPECEDRMSQITDFPVISSGHDVWINMTAPEATLFMPVAKIHWYCVVFSAPCGGAGRAWHLTGMDQRDGSLQPGPPVSG</sequence>
<evidence type="ECO:0000313" key="2">
    <source>
        <dbReference type="EMBL" id="CEF74456.1"/>
    </source>
</evidence>
<evidence type="ECO:0000313" key="4">
    <source>
        <dbReference type="Proteomes" id="UP000070720"/>
    </source>
</evidence>
<dbReference type="HOGENOM" id="CLU_041167_0_0_1"/>
<reference evidence="2 4" key="4">
    <citation type="journal article" date="2015" name="BMC Genomics">
        <title>The completed genome sequence of the pathogenic ascomycete fungus Fusarium graminearum.</title>
        <authorList>
            <person name="King R."/>
            <person name="Urban M."/>
            <person name="Hammond-Kosack M.C."/>
            <person name="Hassani-Pak K."/>
            <person name="Hammond-Kosack K.E."/>
        </authorList>
    </citation>
    <scope>NUCLEOTIDE SEQUENCE [LARGE SCALE GENOMIC DNA]</scope>
    <source>
        <strain evidence="4">ATCC MYA-4620 / CBS 123657 / FGSC 9075 / NRRL 31084 / PH-1</strain>
        <strain evidence="2">PH-1</strain>
    </source>
</reference>
<reference key="3">
    <citation type="submission" date="2014-02" db="EMBL/GenBank/DDBJ databases">
        <title>A revised Fusarium graminearum genomic reference sequence using whole shotgun re-sequencing.</title>
        <authorList>
            <person name="King R."/>
            <person name="Urban M."/>
            <person name="Hassani-Pak K."/>
            <person name="Hammond-Kosack K."/>
        </authorList>
    </citation>
    <scope>NUCLEOTIDE SEQUENCE</scope>
    <source>
        <strain>PH-1</strain>
    </source>
</reference>
<reference evidence="3" key="5">
    <citation type="submission" date="2017-01" db="UniProtKB">
        <authorList>
            <consortium name="EnsemblFungi"/>
        </authorList>
    </citation>
    <scope>IDENTIFICATION</scope>
    <source>
        <strain evidence="3">PH-1 / ATCC MYA-4620 / FGSC 9075 / NRRL 31084</strain>
    </source>
</reference>